<name>A0A2U3K931_9BACT</name>
<dbReference type="EMBL" id="OMOD01000057">
    <property type="protein sequence ID" value="SPF36174.1"/>
    <property type="molecule type" value="Genomic_DNA"/>
</dbReference>
<keyword evidence="1" id="KW-0732">Signal</keyword>
<evidence type="ECO:0000259" key="2">
    <source>
        <dbReference type="SMART" id="SM00228"/>
    </source>
</evidence>
<dbReference type="InterPro" id="IPR021109">
    <property type="entry name" value="Peptidase_aspartic_dom_sf"/>
</dbReference>
<feature type="chain" id="PRO_5015601213" evidence="1">
    <location>
        <begin position="20"/>
        <end position="425"/>
    </location>
</feature>
<evidence type="ECO:0000256" key="1">
    <source>
        <dbReference type="SAM" id="SignalP"/>
    </source>
</evidence>
<feature type="signal peptide" evidence="1">
    <location>
        <begin position="1"/>
        <end position="19"/>
    </location>
</feature>
<dbReference type="AlphaFoldDB" id="A0A2U3K931"/>
<dbReference type="OrthoDB" id="145741at2"/>
<accession>A0A2U3K931</accession>
<protein>
    <submittedName>
        <fullName evidence="3">Putative PDZ/DHR/GLGF domain protein</fullName>
    </submittedName>
</protein>
<dbReference type="InterPro" id="IPR036034">
    <property type="entry name" value="PDZ_sf"/>
</dbReference>
<reference evidence="4" key="1">
    <citation type="submission" date="2018-02" db="EMBL/GenBank/DDBJ databases">
        <authorList>
            <person name="Hausmann B."/>
        </authorList>
    </citation>
    <scope>NUCLEOTIDE SEQUENCE [LARGE SCALE GENOMIC DNA]</scope>
    <source>
        <strain evidence="4">Peat soil MAG SbA1</strain>
    </source>
</reference>
<dbReference type="Gene3D" id="2.40.70.10">
    <property type="entry name" value="Acid Proteases"/>
    <property type="match status" value="1"/>
</dbReference>
<feature type="domain" description="PDZ" evidence="2">
    <location>
        <begin position="319"/>
        <end position="396"/>
    </location>
</feature>
<dbReference type="Proteomes" id="UP000238701">
    <property type="component" value="Unassembled WGS sequence"/>
</dbReference>
<dbReference type="SUPFAM" id="SSF50156">
    <property type="entry name" value="PDZ domain-like"/>
    <property type="match status" value="1"/>
</dbReference>
<dbReference type="SMART" id="SM00228">
    <property type="entry name" value="PDZ"/>
    <property type="match status" value="1"/>
</dbReference>
<dbReference type="Pfam" id="PF13180">
    <property type="entry name" value="PDZ_2"/>
    <property type="match status" value="1"/>
</dbReference>
<organism evidence="3 4">
    <name type="scientific">Candidatus Sulfotelmatobacter kueseliae</name>
    <dbReference type="NCBI Taxonomy" id="2042962"/>
    <lineage>
        <taxon>Bacteria</taxon>
        <taxon>Pseudomonadati</taxon>
        <taxon>Acidobacteriota</taxon>
        <taxon>Terriglobia</taxon>
        <taxon>Terriglobales</taxon>
        <taxon>Candidatus Korobacteraceae</taxon>
        <taxon>Candidatus Sulfotelmatobacter</taxon>
    </lineage>
</organism>
<sequence length="425" mass="45687">MRFCAVICAILSLGAFSAAQDKQKPSTPAPQSVTVPAVIDHNRVVIDADIPLPDGSTQRVHAWVDNGNHDLYMSRHLATVLGLSVSCDDKACSATPPREILVGSMAIPLTEIKEAHIPLKPVSAASVVAAGLDAEINLPSTVLRHYDVLVDLPGRKFTLGAPGTIHFLGVGAKVLINAENGLIQVPSQIERKKYNLAFDLGSCISFLSEEFFDQLAAAHPDWPHMTGAVGSANMWGMDEEPKWKVMRLNRVQYGPLFLTDVAVVALPKTTMDFFAKRAGVPTVGLLGSNALLNYRVGLDYAHATLYFDIGRLFNFPDFDVIGLVLRPEDDGRFTILGVADFDGRPAVPSGPAGIQPGDHLAAVDNIPVRGSTMGQVWSMLGGTPGQERKLTIERGGKESVVAAKVRHFLGEAPDSDAKKSKSKKR</sequence>
<dbReference type="Gene3D" id="2.30.42.10">
    <property type="match status" value="1"/>
</dbReference>
<gene>
    <name evidence="3" type="ORF">SBA1_150028</name>
</gene>
<proteinExistence type="predicted"/>
<evidence type="ECO:0000313" key="4">
    <source>
        <dbReference type="Proteomes" id="UP000238701"/>
    </source>
</evidence>
<dbReference type="InterPro" id="IPR001478">
    <property type="entry name" value="PDZ"/>
</dbReference>
<evidence type="ECO:0000313" key="3">
    <source>
        <dbReference type="EMBL" id="SPF36174.1"/>
    </source>
</evidence>